<dbReference type="AlphaFoldDB" id="A0A4R1LNI3"/>
<name>A0A4R1LNI3_9SPHI</name>
<evidence type="ECO:0000313" key="1">
    <source>
        <dbReference type="EMBL" id="TCK80598.1"/>
    </source>
</evidence>
<protein>
    <submittedName>
        <fullName evidence="1">Uncharacterized protein</fullName>
    </submittedName>
</protein>
<dbReference type="RefSeq" id="WP_132225091.1">
    <property type="nucleotide sequence ID" value="NZ_SMGO01000003.1"/>
</dbReference>
<dbReference type="Proteomes" id="UP000294616">
    <property type="component" value="Unassembled WGS sequence"/>
</dbReference>
<comment type="caution">
    <text evidence="1">The sequence shown here is derived from an EMBL/GenBank/DDBJ whole genome shotgun (WGS) entry which is preliminary data.</text>
</comment>
<organism evidence="1 2">
    <name type="scientific">Albibacterium bauzanense</name>
    <dbReference type="NCBI Taxonomy" id="653929"/>
    <lineage>
        <taxon>Bacteria</taxon>
        <taxon>Pseudomonadati</taxon>
        <taxon>Bacteroidota</taxon>
        <taxon>Sphingobacteriia</taxon>
        <taxon>Sphingobacteriales</taxon>
        <taxon>Sphingobacteriaceae</taxon>
        <taxon>Albibacterium</taxon>
    </lineage>
</organism>
<evidence type="ECO:0000313" key="2">
    <source>
        <dbReference type="Proteomes" id="UP000294616"/>
    </source>
</evidence>
<sequence length="97" mass="11132">MEILEKPIEVDYNKNLLKTVAVLYSLHNELLAQLANLVKYSETDETDKYITDSQITNLISSKSISSIDSNAQDLIELIELMKEKMNILLNRTLQQTM</sequence>
<reference evidence="1 2" key="1">
    <citation type="submission" date="2019-03" db="EMBL/GenBank/DDBJ databases">
        <title>Genomic Encyclopedia of Archaeal and Bacterial Type Strains, Phase II (KMG-II): from individual species to whole genera.</title>
        <authorList>
            <person name="Goeker M."/>
        </authorList>
    </citation>
    <scope>NUCLEOTIDE SEQUENCE [LARGE SCALE GENOMIC DNA]</scope>
    <source>
        <strain evidence="1 2">DSM 22554</strain>
    </source>
</reference>
<keyword evidence="2" id="KW-1185">Reference proteome</keyword>
<proteinExistence type="predicted"/>
<accession>A0A4R1LNI3</accession>
<gene>
    <name evidence="1" type="ORF">C8N28_2340</name>
</gene>
<dbReference type="EMBL" id="SMGO01000003">
    <property type="protein sequence ID" value="TCK80598.1"/>
    <property type="molecule type" value="Genomic_DNA"/>
</dbReference>